<dbReference type="InterPro" id="IPR036291">
    <property type="entry name" value="NAD(P)-bd_dom_sf"/>
</dbReference>
<comment type="similarity">
    <text evidence="1">Belongs to the short-chain dehydrogenases/reductases (SDR) family.</text>
</comment>
<name>A0AAN7B3V2_9PEZI</name>
<organism evidence="5 6">
    <name type="scientific">Rhypophila decipiens</name>
    <dbReference type="NCBI Taxonomy" id="261697"/>
    <lineage>
        <taxon>Eukaryota</taxon>
        <taxon>Fungi</taxon>
        <taxon>Dikarya</taxon>
        <taxon>Ascomycota</taxon>
        <taxon>Pezizomycotina</taxon>
        <taxon>Sordariomycetes</taxon>
        <taxon>Sordariomycetidae</taxon>
        <taxon>Sordariales</taxon>
        <taxon>Naviculisporaceae</taxon>
        <taxon>Rhypophila</taxon>
    </lineage>
</organism>
<dbReference type="Pfam" id="PF00106">
    <property type="entry name" value="adh_short"/>
    <property type="match status" value="1"/>
</dbReference>
<dbReference type="CDD" id="cd05233">
    <property type="entry name" value="SDR_c"/>
    <property type="match status" value="1"/>
</dbReference>
<evidence type="ECO:0000313" key="6">
    <source>
        <dbReference type="Proteomes" id="UP001301769"/>
    </source>
</evidence>
<evidence type="ECO:0000256" key="2">
    <source>
        <dbReference type="ARBA" id="ARBA00022857"/>
    </source>
</evidence>
<dbReference type="Gene3D" id="3.40.50.720">
    <property type="entry name" value="NAD(P)-binding Rossmann-like Domain"/>
    <property type="match status" value="1"/>
</dbReference>
<sequence>MSADLSANSLFRVDGMVAVITGGGSGIGLIMARALAANGAKRVYLLGRRADVLAKAAKEHPGIFDAIICDVTSKDSLTEVVAKITGDIGYVNLVIANAGALGSKKRWDTQNGKTPISKLKDELFDSNDMSQMDEAFSINATGAFFSMVAFLELLDEGNKRAVKAGAAKNGDAKGEVVFGWPIKEGGKTPSIQSQIIVTSSISAFSRMGASSPAYLGSKAAITQLAKQACTALAPYGIRVNTLAPGIFPSDLASGIMANRDPESEGPENPAWIPAQRFGTDEDMAGTILYLASRAGAFCNGSVQVMDGGRLGVGQSSY</sequence>
<evidence type="ECO:0000256" key="4">
    <source>
        <dbReference type="SAM" id="Phobius"/>
    </source>
</evidence>
<comment type="caution">
    <text evidence="5">The sequence shown here is derived from an EMBL/GenBank/DDBJ whole genome shotgun (WGS) entry which is preliminary data.</text>
</comment>
<keyword evidence="2" id="KW-0521">NADP</keyword>
<dbReference type="SUPFAM" id="SSF51735">
    <property type="entry name" value="NAD(P)-binding Rossmann-fold domains"/>
    <property type="match status" value="1"/>
</dbReference>
<evidence type="ECO:0000313" key="5">
    <source>
        <dbReference type="EMBL" id="KAK4209304.1"/>
    </source>
</evidence>
<dbReference type="InterPro" id="IPR002347">
    <property type="entry name" value="SDR_fam"/>
</dbReference>
<keyword evidence="4" id="KW-0472">Membrane</keyword>
<dbReference type="AlphaFoldDB" id="A0AAN7B3V2"/>
<keyword evidence="4" id="KW-1133">Transmembrane helix</keyword>
<feature type="transmembrane region" description="Helical" evidence="4">
    <location>
        <begin position="15"/>
        <end position="36"/>
    </location>
</feature>
<gene>
    <name evidence="5" type="ORF">QBC37DRAFT_55123</name>
</gene>
<protein>
    <submittedName>
        <fullName evidence="5">Uncharacterized protein</fullName>
    </submittedName>
</protein>
<evidence type="ECO:0000256" key="1">
    <source>
        <dbReference type="ARBA" id="ARBA00006484"/>
    </source>
</evidence>
<accession>A0AAN7B3V2</accession>
<dbReference type="Proteomes" id="UP001301769">
    <property type="component" value="Unassembled WGS sequence"/>
</dbReference>
<evidence type="ECO:0000256" key="3">
    <source>
        <dbReference type="ARBA" id="ARBA00023002"/>
    </source>
</evidence>
<dbReference type="PRINTS" id="PR00081">
    <property type="entry name" value="GDHRDH"/>
</dbReference>
<dbReference type="InterPro" id="IPR052178">
    <property type="entry name" value="Sec_Metab_Biosynth_SDR"/>
</dbReference>
<dbReference type="GO" id="GO:0016491">
    <property type="term" value="F:oxidoreductase activity"/>
    <property type="evidence" value="ECO:0007669"/>
    <property type="project" value="UniProtKB-KW"/>
</dbReference>
<keyword evidence="3" id="KW-0560">Oxidoreductase</keyword>
<reference evidence="5" key="2">
    <citation type="submission" date="2023-05" db="EMBL/GenBank/DDBJ databases">
        <authorList>
            <consortium name="Lawrence Berkeley National Laboratory"/>
            <person name="Steindorff A."/>
            <person name="Hensen N."/>
            <person name="Bonometti L."/>
            <person name="Westerberg I."/>
            <person name="Brannstrom I.O."/>
            <person name="Guillou S."/>
            <person name="Cros-Aarteil S."/>
            <person name="Calhoun S."/>
            <person name="Haridas S."/>
            <person name="Kuo A."/>
            <person name="Mondo S."/>
            <person name="Pangilinan J."/>
            <person name="Riley R."/>
            <person name="Labutti K."/>
            <person name="Andreopoulos B."/>
            <person name="Lipzen A."/>
            <person name="Chen C."/>
            <person name="Yanf M."/>
            <person name="Daum C."/>
            <person name="Ng V."/>
            <person name="Clum A."/>
            <person name="Ohm R."/>
            <person name="Martin F."/>
            <person name="Silar P."/>
            <person name="Natvig D."/>
            <person name="Lalanne C."/>
            <person name="Gautier V."/>
            <person name="Ament-Velasquez S.L."/>
            <person name="Kruys A."/>
            <person name="Hutchinson M.I."/>
            <person name="Powell A.J."/>
            <person name="Barry K."/>
            <person name="Miller A.N."/>
            <person name="Grigoriev I.V."/>
            <person name="Debuchy R."/>
            <person name="Gladieux P."/>
            <person name="Thoren M.H."/>
            <person name="Johannesson H."/>
        </authorList>
    </citation>
    <scope>NUCLEOTIDE SEQUENCE</scope>
    <source>
        <strain evidence="5">PSN293</strain>
    </source>
</reference>
<reference evidence="5" key="1">
    <citation type="journal article" date="2023" name="Mol. Phylogenet. Evol.">
        <title>Genome-scale phylogeny and comparative genomics of the fungal order Sordariales.</title>
        <authorList>
            <person name="Hensen N."/>
            <person name="Bonometti L."/>
            <person name="Westerberg I."/>
            <person name="Brannstrom I.O."/>
            <person name="Guillou S."/>
            <person name="Cros-Aarteil S."/>
            <person name="Calhoun S."/>
            <person name="Haridas S."/>
            <person name="Kuo A."/>
            <person name="Mondo S."/>
            <person name="Pangilinan J."/>
            <person name="Riley R."/>
            <person name="LaButti K."/>
            <person name="Andreopoulos B."/>
            <person name="Lipzen A."/>
            <person name="Chen C."/>
            <person name="Yan M."/>
            <person name="Daum C."/>
            <person name="Ng V."/>
            <person name="Clum A."/>
            <person name="Steindorff A."/>
            <person name="Ohm R.A."/>
            <person name="Martin F."/>
            <person name="Silar P."/>
            <person name="Natvig D.O."/>
            <person name="Lalanne C."/>
            <person name="Gautier V."/>
            <person name="Ament-Velasquez S.L."/>
            <person name="Kruys A."/>
            <person name="Hutchinson M.I."/>
            <person name="Powell A.J."/>
            <person name="Barry K."/>
            <person name="Miller A.N."/>
            <person name="Grigoriev I.V."/>
            <person name="Debuchy R."/>
            <person name="Gladieux P."/>
            <person name="Hiltunen Thoren M."/>
            <person name="Johannesson H."/>
        </authorList>
    </citation>
    <scope>NUCLEOTIDE SEQUENCE</scope>
    <source>
        <strain evidence="5">PSN293</strain>
    </source>
</reference>
<dbReference type="PANTHER" id="PTHR43618">
    <property type="entry name" value="7-ALPHA-HYDROXYSTEROID DEHYDROGENASE"/>
    <property type="match status" value="1"/>
</dbReference>
<proteinExistence type="inferred from homology"/>
<dbReference type="Pfam" id="PF13561">
    <property type="entry name" value="adh_short_C2"/>
    <property type="match status" value="1"/>
</dbReference>
<keyword evidence="4" id="KW-0812">Transmembrane</keyword>
<dbReference type="EMBL" id="MU858209">
    <property type="protein sequence ID" value="KAK4209304.1"/>
    <property type="molecule type" value="Genomic_DNA"/>
</dbReference>
<dbReference type="PANTHER" id="PTHR43618:SF18">
    <property type="entry name" value="SHORT CHAIN DEHYDROGENASE_REDUCTASE FAMILY (AFU_ORTHOLOGUE AFUA_5G12480)"/>
    <property type="match status" value="1"/>
</dbReference>
<keyword evidence="6" id="KW-1185">Reference proteome</keyword>